<dbReference type="OrthoDB" id="9991317at2759"/>
<gene>
    <name evidence="6" type="primary">LOC112289405</name>
    <name evidence="5" type="ORF">PHYPA_000384</name>
</gene>
<dbReference type="Gene3D" id="1.25.40.10">
    <property type="entry name" value="Tetratricopeptide repeat domain"/>
    <property type="match status" value="3"/>
</dbReference>
<dbReference type="PROSITE" id="PS50293">
    <property type="entry name" value="TPR_REGION"/>
    <property type="match status" value="2"/>
</dbReference>
<dbReference type="InterPro" id="IPR019734">
    <property type="entry name" value="TPR_rpt"/>
</dbReference>
<feature type="repeat" description="TPR" evidence="2">
    <location>
        <begin position="389"/>
        <end position="422"/>
    </location>
</feature>
<dbReference type="EnsemblPlants" id="Pp3c1_8310V3.3">
    <property type="protein sequence ID" value="Pp3c1_8310V3.3"/>
    <property type="gene ID" value="Pp3c1_8310"/>
</dbReference>
<dbReference type="SMART" id="SM00028">
    <property type="entry name" value="TPR"/>
    <property type="match status" value="7"/>
</dbReference>
<protein>
    <recommendedName>
        <fullName evidence="4">EF-hand domain-containing protein</fullName>
    </recommendedName>
</protein>
<dbReference type="Gramene" id="Pp3c1_8310V3.2">
    <property type="protein sequence ID" value="Pp3c1_8310V3.2"/>
    <property type="gene ID" value="Pp3c1_8310"/>
</dbReference>
<evidence type="ECO:0000313" key="6">
    <source>
        <dbReference type="EnsemblPlants" id="Pp3c1_8310V3.1"/>
    </source>
</evidence>
<evidence type="ECO:0000256" key="3">
    <source>
        <dbReference type="SAM" id="MobiDB-lite"/>
    </source>
</evidence>
<dbReference type="PROSITE" id="PS00018">
    <property type="entry name" value="EF_HAND_1"/>
    <property type="match status" value="1"/>
</dbReference>
<dbReference type="FunFam" id="1.25.40.10:FF:002502">
    <property type="entry name" value="Predicted protein"/>
    <property type="match status" value="1"/>
</dbReference>
<reference evidence="6" key="3">
    <citation type="submission" date="2020-12" db="UniProtKB">
        <authorList>
            <consortium name="EnsemblPlants"/>
        </authorList>
    </citation>
    <scope>IDENTIFICATION</scope>
</reference>
<feature type="region of interest" description="Disordered" evidence="3">
    <location>
        <begin position="98"/>
        <end position="128"/>
    </location>
</feature>
<dbReference type="Gene3D" id="1.10.238.10">
    <property type="entry name" value="EF-hand"/>
    <property type="match status" value="2"/>
</dbReference>
<dbReference type="RefSeq" id="XP_024390359.1">
    <property type="nucleotide sequence ID" value="XM_024534591.2"/>
</dbReference>
<proteinExistence type="predicted"/>
<reference evidence="5 7" key="2">
    <citation type="journal article" date="2018" name="Plant J.">
        <title>The Physcomitrella patens chromosome-scale assembly reveals moss genome structure and evolution.</title>
        <authorList>
            <person name="Lang D."/>
            <person name="Ullrich K.K."/>
            <person name="Murat F."/>
            <person name="Fuchs J."/>
            <person name="Jenkins J."/>
            <person name="Haas F.B."/>
            <person name="Piednoel M."/>
            <person name="Gundlach H."/>
            <person name="Van Bel M."/>
            <person name="Meyberg R."/>
            <person name="Vives C."/>
            <person name="Morata J."/>
            <person name="Symeonidi A."/>
            <person name="Hiss M."/>
            <person name="Muchero W."/>
            <person name="Kamisugi Y."/>
            <person name="Saleh O."/>
            <person name="Blanc G."/>
            <person name="Decker E.L."/>
            <person name="van Gessel N."/>
            <person name="Grimwood J."/>
            <person name="Hayes R.D."/>
            <person name="Graham S.W."/>
            <person name="Gunter L.E."/>
            <person name="McDaniel S.F."/>
            <person name="Hoernstein S.N.W."/>
            <person name="Larsson A."/>
            <person name="Li F.W."/>
            <person name="Perroud P.F."/>
            <person name="Phillips J."/>
            <person name="Ranjan P."/>
            <person name="Rokshar D.S."/>
            <person name="Rothfels C.J."/>
            <person name="Schneider L."/>
            <person name="Shu S."/>
            <person name="Stevenson D.W."/>
            <person name="Thummler F."/>
            <person name="Tillich M."/>
            <person name="Villarreal Aguilar J.C."/>
            <person name="Widiez T."/>
            <person name="Wong G.K."/>
            <person name="Wymore A."/>
            <person name="Zhang Y."/>
            <person name="Zimmer A.D."/>
            <person name="Quatrano R.S."/>
            <person name="Mayer K.F.X."/>
            <person name="Goodstein D."/>
            <person name="Casacuberta J.M."/>
            <person name="Vandepoele K."/>
            <person name="Reski R."/>
            <person name="Cuming A.C."/>
            <person name="Tuskan G.A."/>
            <person name="Maumus F."/>
            <person name="Salse J."/>
            <person name="Schmutz J."/>
            <person name="Rensing S.A."/>
        </authorList>
    </citation>
    <scope>NUCLEOTIDE SEQUENCE [LARGE SCALE GENOMIC DNA]</scope>
    <source>
        <strain evidence="6 7">cv. Gransden 2004</strain>
    </source>
</reference>
<dbReference type="PROSITE" id="PS50222">
    <property type="entry name" value="EF_HAND_2"/>
    <property type="match status" value="1"/>
</dbReference>
<dbReference type="PaxDb" id="3218-PP1S38_190V6.1"/>
<dbReference type="PANTHER" id="PTHR45081">
    <property type="entry name" value="EF HAND FAMILY PROTEIN, PUTATIVE, EXPRESSED-RELATED"/>
    <property type="match status" value="1"/>
</dbReference>
<dbReference type="RefSeq" id="XP_024390352.1">
    <property type="nucleotide sequence ID" value="XM_024534584.2"/>
</dbReference>
<dbReference type="SUPFAM" id="SSF57850">
    <property type="entry name" value="RING/U-box"/>
    <property type="match status" value="1"/>
</dbReference>
<dbReference type="Proteomes" id="UP000006727">
    <property type="component" value="Chromosome 1"/>
</dbReference>
<dbReference type="InterPro" id="IPR002048">
    <property type="entry name" value="EF_hand_dom"/>
</dbReference>
<dbReference type="AlphaFoldDB" id="A0A2K1L7C9"/>
<feature type="domain" description="EF-hand" evidence="4">
    <location>
        <begin position="9"/>
        <end position="44"/>
    </location>
</feature>
<evidence type="ECO:0000313" key="7">
    <source>
        <dbReference type="Proteomes" id="UP000006727"/>
    </source>
</evidence>
<dbReference type="EnsemblPlants" id="Pp3c1_8310V3.2">
    <property type="protein sequence ID" value="Pp3c1_8310V3.2"/>
    <property type="gene ID" value="Pp3c1_8310"/>
</dbReference>
<keyword evidence="7" id="KW-1185">Reference proteome</keyword>
<dbReference type="STRING" id="3218.A0A2K1L7C9"/>
<feature type="repeat" description="TPR" evidence="2">
    <location>
        <begin position="423"/>
        <end position="456"/>
    </location>
</feature>
<evidence type="ECO:0000256" key="2">
    <source>
        <dbReference type="PROSITE-ProRule" id="PRU00339"/>
    </source>
</evidence>
<dbReference type="OMA" id="MYDDSEW"/>
<keyword evidence="2" id="KW-0802">TPR repeat</keyword>
<evidence type="ECO:0000313" key="5">
    <source>
        <dbReference type="EMBL" id="PNR61960.1"/>
    </source>
</evidence>
<feature type="repeat" description="TPR" evidence="2">
    <location>
        <begin position="279"/>
        <end position="312"/>
    </location>
</feature>
<dbReference type="InterPro" id="IPR018247">
    <property type="entry name" value="EF_Hand_1_Ca_BS"/>
</dbReference>
<dbReference type="GeneID" id="112289405"/>
<reference evidence="5 7" key="1">
    <citation type="journal article" date="2008" name="Science">
        <title>The Physcomitrella genome reveals evolutionary insights into the conquest of land by plants.</title>
        <authorList>
            <person name="Rensing S."/>
            <person name="Lang D."/>
            <person name="Zimmer A."/>
            <person name="Terry A."/>
            <person name="Salamov A."/>
            <person name="Shapiro H."/>
            <person name="Nishiyama T."/>
            <person name="Perroud P.-F."/>
            <person name="Lindquist E."/>
            <person name="Kamisugi Y."/>
            <person name="Tanahashi T."/>
            <person name="Sakakibara K."/>
            <person name="Fujita T."/>
            <person name="Oishi K."/>
            <person name="Shin-I T."/>
            <person name="Kuroki Y."/>
            <person name="Toyoda A."/>
            <person name="Suzuki Y."/>
            <person name="Hashimoto A."/>
            <person name="Yamaguchi K."/>
            <person name="Sugano A."/>
            <person name="Kohara Y."/>
            <person name="Fujiyama A."/>
            <person name="Anterola A."/>
            <person name="Aoki S."/>
            <person name="Ashton N."/>
            <person name="Barbazuk W.B."/>
            <person name="Barker E."/>
            <person name="Bennetzen J."/>
            <person name="Bezanilla M."/>
            <person name="Blankenship R."/>
            <person name="Cho S.H."/>
            <person name="Dutcher S."/>
            <person name="Estelle M."/>
            <person name="Fawcett J.A."/>
            <person name="Gundlach H."/>
            <person name="Hanada K."/>
            <person name="Heyl A."/>
            <person name="Hicks K.A."/>
            <person name="Hugh J."/>
            <person name="Lohr M."/>
            <person name="Mayer K."/>
            <person name="Melkozernov A."/>
            <person name="Murata T."/>
            <person name="Nelson D."/>
            <person name="Pils B."/>
            <person name="Prigge M."/>
            <person name="Reiss B."/>
            <person name="Renner T."/>
            <person name="Rombauts S."/>
            <person name="Rushton P."/>
            <person name="Sanderfoot A."/>
            <person name="Schween G."/>
            <person name="Shiu S.-H."/>
            <person name="Stueber K."/>
            <person name="Theodoulou F.L."/>
            <person name="Tu H."/>
            <person name="Van de Peer Y."/>
            <person name="Verrier P.J."/>
            <person name="Waters E."/>
            <person name="Wood A."/>
            <person name="Yang L."/>
            <person name="Cove D."/>
            <person name="Cuming A."/>
            <person name="Hasebe M."/>
            <person name="Lucas S."/>
            <person name="Mishler D.B."/>
            <person name="Reski R."/>
            <person name="Grigoriev I."/>
            <person name="Quatrano R.S."/>
            <person name="Boore J.L."/>
        </authorList>
    </citation>
    <scope>NUCLEOTIDE SEQUENCE [LARGE SCALE GENOMIC DNA]</scope>
    <source>
        <strain evidence="6 7">cv. Gransden 2004</strain>
    </source>
</reference>
<dbReference type="Gramene" id="Pp3c1_8310V3.3">
    <property type="protein sequence ID" value="Pp3c1_8310V3.3"/>
    <property type="gene ID" value="Pp3c1_8310"/>
</dbReference>
<name>A0A2K1L7C9_PHYPA</name>
<dbReference type="InterPro" id="IPR011992">
    <property type="entry name" value="EF-hand-dom_pair"/>
</dbReference>
<dbReference type="EnsemblPlants" id="Pp3c1_8310V3.1">
    <property type="protein sequence ID" value="Pp3c1_8310V3.1"/>
    <property type="gene ID" value="Pp3c1_8310"/>
</dbReference>
<sequence>MDNDQELSVRALKVQGIFNQFDHNKDGFLNRNEMASLVIAVNPRVKFSKNQIEAILDEVFRTYGEFIEGSRGLSFEGLLRTYDDGAGDVDRDFEALGLNLPEKPPPPKASPTSEPTASMVKPSSSIANETIGQVSRRLSRVPEWAKSANNGIQFEGTWRLIEDLEHILKRQDTKIEGKRKQREDKKGAGLNGLGSTDWEDGTEQGEGAGVRRGEGELGTDLGLFKKELQELRDKVGKVHTPDEAFDGHMAMGKSLFERRWYEDALVSFQLAVQLKPQDVRAHFLVGNAFYSLGDFVEARTSYQKALEAGEENAQEWEGILPQVHVNLGIALEGEGMLLCACDHYREAAILNPRHYRALKLLGSALYGLGEYRAAQKCLEEALVLKPDYADAHCDLGSALHSLHDVEQAISEFQKAIDLNPNHVDALYNLGGLLKDSLRYERAAEMYQKVIQLKPRDWRAQLNRAVSLLGAGEQEEAKKAFKEAFRMTNRLDIYDAIKHLKQRKSINAFAANAEQSATGRRTIVHEPSFTLVDRTKFRQANNDTTPREYLACALVIRKFQKHTRLNTCDINTLSAVVDKSGYLRVNDKTGAPPSQNEKMVRKAELEKLLPGLLKNLNPDTFQSAVRAINERILSILDRTGSGRVDVGMFFAVLAPLCGGPVEKRKRLVFDILRRRVSHPKEGVAPNADVKLYIKSLRAIYLPTQGASELAEIHGEDDKVQVSYPEFKNMFDDPNWGFGILLTLVKLEQGDRIRHDGVTCGACDYVIIGSRFKETTKKFNLCSTCYSEGKVPANVKLDEYVFKEYSTELGATWDRFNFFGSSKQSNAQA</sequence>
<dbReference type="PANTHER" id="PTHR45081:SF1">
    <property type="entry name" value="EF HAND FAMILY PROTEIN, PUTATIVE, EXPRESSED-RELATED"/>
    <property type="match status" value="1"/>
</dbReference>
<evidence type="ECO:0000259" key="4">
    <source>
        <dbReference type="PROSITE" id="PS50222"/>
    </source>
</evidence>
<dbReference type="Gramene" id="Pp3c1_8310V3.1">
    <property type="protein sequence ID" value="Pp3c1_8310V3.1"/>
    <property type="gene ID" value="Pp3c1_8310"/>
</dbReference>
<dbReference type="InterPro" id="IPR011990">
    <property type="entry name" value="TPR-like_helical_dom_sf"/>
</dbReference>
<evidence type="ECO:0000256" key="1">
    <source>
        <dbReference type="ARBA" id="ARBA00022837"/>
    </source>
</evidence>
<dbReference type="GO" id="GO:0005509">
    <property type="term" value="F:calcium ion binding"/>
    <property type="evidence" value="ECO:0007669"/>
    <property type="project" value="InterPro"/>
</dbReference>
<feature type="compositionally biased region" description="Basic and acidic residues" evidence="3">
    <location>
        <begin position="175"/>
        <end position="187"/>
    </location>
</feature>
<dbReference type="SUPFAM" id="SSF48452">
    <property type="entry name" value="TPR-like"/>
    <property type="match status" value="1"/>
</dbReference>
<dbReference type="EMBL" id="ABEU02000001">
    <property type="protein sequence ID" value="PNR61960.1"/>
    <property type="molecule type" value="Genomic_DNA"/>
</dbReference>
<feature type="region of interest" description="Disordered" evidence="3">
    <location>
        <begin position="175"/>
        <end position="212"/>
    </location>
</feature>
<keyword evidence="1" id="KW-0106">Calcium</keyword>
<feature type="repeat" description="TPR" evidence="2">
    <location>
        <begin position="245"/>
        <end position="278"/>
    </location>
</feature>
<dbReference type="SUPFAM" id="SSF47473">
    <property type="entry name" value="EF-hand"/>
    <property type="match status" value="2"/>
</dbReference>
<feature type="repeat" description="TPR" evidence="2">
    <location>
        <begin position="355"/>
        <end position="388"/>
    </location>
</feature>
<accession>A0A2K1L7C9</accession>
<organism evidence="5">
    <name type="scientific">Physcomitrium patens</name>
    <name type="common">Spreading-leaved earth moss</name>
    <name type="synonym">Physcomitrella patens</name>
    <dbReference type="NCBI Taxonomy" id="3218"/>
    <lineage>
        <taxon>Eukaryota</taxon>
        <taxon>Viridiplantae</taxon>
        <taxon>Streptophyta</taxon>
        <taxon>Embryophyta</taxon>
        <taxon>Bryophyta</taxon>
        <taxon>Bryophytina</taxon>
        <taxon>Bryopsida</taxon>
        <taxon>Funariidae</taxon>
        <taxon>Funariales</taxon>
        <taxon>Funariaceae</taxon>
        <taxon>Physcomitrium</taxon>
    </lineage>
</organism>
<dbReference type="Pfam" id="PF13432">
    <property type="entry name" value="TPR_16"/>
    <property type="match status" value="3"/>
</dbReference>
<dbReference type="PROSITE" id="PS50005">
    <property type="entry name" value="TPR"/>
    <property type="match status" value="5"/>
</dbReference>